<dbReference type="EMBL" id="MRZV01000301">
    <property type="protein sequence ID" value="PIK53081.1"/>
    <property type="molecule type" value="Genomic_DNA"/>
</dbReference>
<evidence type="ECO:0000256" key="2">
    <source>
        <dbReference type="ARBA" id="ARBA00004174"/>
    </source>
</evidence>
<comment type="caution">
    <text evidence="14">The sequence shown here is derived from an EMBL/GenBank/DDBJ whole genome shotgun (WGS) entry which is preliminary data.</text>
</comment>
<dbReference type="InterPro" id="IPR050182">
    <property type="entry name" value="Cytochrome_P450_fam2"/>
</dbReference>
<dbReference type="Pfam" id="PF00067">
    <property type="entry name" value="p450"/>
    <property type="match status" value="1"/>
</dbReference>
<dbReference type="GO" id="GO:0020037">
    <property type="term" value="F:heme binding"/>
    <property type="evidence" value="ECO:0007669"/>
    <property type="project" value="InterPro"/>
</dbReference>
<dbReference type="PANTHER" id="PTHR24300">
    <property type="entry name" value="CYTOCHROME P450 508A4-RELATED"/>
    <property type="match status" value="1"/>
</dbReference>
<dbReference type="GO" id="GO:0005506">
    <property type="term" value="F:iron ion binding"/>
    <property type="evidence" value="ECO:0007669"/>
    <property type="project" value="InterPro"/>
</dbReference>
<feature type="transmembrane region" description="Helical" evidence="13">
    <location>
        <begin position="25"/>
        <end position="43"/>
    </location>
</feature>
<evidence type="ECO:0000256" key="5">
    <source>
        <dbReference type="ARBA" id="ARBA00022617"/>
    </source>
</evidence>
<dbReference type="SUPFAM" id="SSF48264">
    <property type="entry name" value="Cytochrome P450"/>
    <property type="match status" value="1"/>
</dbReference>
<evidence type="ECO:0000313" key="14">
    <source>
        <dbReference type="EMBL" id="PIK53081.1"/>
    </source>
</evidence>
<dbReference type="AlphaFoldDB" id="A0A2G8KYL6"/>
<proteinExistence type="inferred from homology"/>
<keyword evidence="11" id="KW-0503">Monooxygenase</keyword>
<evidence type="ECO:0000256" key="10">
    <source>
        <dbReference type="ARBA" id="ARBA00023004"/>
    </source>
</evidence>
<dbReference type="InterPro" id="IPR036396">
    <property type="entry name" value="Cyt_P450_sf"/>
</dbReference>
<evidence type="ECO:0000256" key="9">
    <source>
        <dbReference type="ARBA" id="ARBA00023002"/>
    </source>
</evidence>
<evidence type="ECO:0000256" key="8">
    <source>
        <dbReference type="ARBA" id="ARBA00022848"/>
    </source>
</evidence>
<dbReference type="InterPro" id="IPR001128">
    <property type="entry name" value="Cyt_P450"/>
</dbReference>
<dbReference type="Gene3D" id="1.10.630.10">
    <property type="entry name" value="Cytochrome P450"/>
    <property type="match status" value="1"/>
</dbReference>
<gene>
    <name evidence="14" type="ORF">BSL78_10000</name>
</gene>
<keyword evidence="9" id="KW-0560">Oxidoreductase</keyword>
<keyword evidence="12 13" id="KW-0472">Membrane</keyword>
<evidence type="ECO:0000256" key="6">
    <source>
        <dbReference type="ARBA" id="ARBA00022723"/>
    </source>
</evidence>
<evidence type="ECO:0000256" key="4">
    <source>
        <dbReference type="ARBA" id="ARBA00010617"/>
    </source>
</evidence>
<dbReference type="InterPro" id="IPR002401">
    <property type="entry name" value="Cyt_P450_E_grp-I"/>
</dbReference>
<keyword evidence="10" id="KW-0408">Iron</keyword>
<keyword evidence="5" id="KW-0349">Heme</keyword>
<evidence type="ECO:0000256" key="12">
    <source>
        <dbReference type="ARBA" id="ARBA00023136"/>
    </source>
</evidence>
<dbReference type="PRINTS" id="PR00463">
    <property type="entry name" value="EP450I"/>
</dbReference>
<dbReference type="FunFam" id="1.10.630.10:FF:000238">
    <property type="entry name" value="Cytochrome P450 2A6"/>
    <property type="match status" value="1"/>
</dbReference>
<dbReference type="Proteomes" id="UP000230750">
    <property type="component" value="Unassembled WGS sequence"/>
</dbReference>
<evidence type="ECO:0000256" key="3">
    <source>
        <dbReference type="ARBA" id="ARBA00004406"/>
    </source>
</evidence>
<dbReference type="GO" id="GO:0016705">
    <property type="term" value="F:oxidoreductase activity, acting on paired donors, with incorporation or reduction of molecular oxygen"/>
    <property type="evidence" value="ECO:0007669"/>
    <property type="project" value="InterPro"/>
</dbReference>
<dbReference type="OrthoDB" id="1470350at2759"/>
<organism evidence="14 15">
    <name type="scientific">Stichopus japonicus</name>
    <name type="common">Sea cucumber</name>
    <dbReference type="NCBI Taxonomy" id="307972"/>
    <lineage>
        <taxon>Eukaryota</taxon>
        <taxon>Metazoa</taxon>
        <taxon>Echinodermata</taxon>
        <taxon>Eleutherozoa</taxon>
        <taxon>Echinozoa</taxon>
        <taxon>Holothuroidea</taxon>
        <taxon>Aspidochirotacea</taxon>
        <taxon>Aspidochirotida</taxon>
        <taxon>Stichopodidae</taxon>
        <taxon>Apostichopus</taxon>
    </lineage>
</organism>
<accession>A0A2G8KYL6</accession>
<name>A0A2G8KYL6_STIJA</name>
<dbReference type="GO" id="GO:0005789">
    <property type="term" value="C:endoplasmic reticulum membrane"/>
    <property type="evidence" value="ECO:0007669"/>
    <property type="project" value="UniProtKB-SubCell"/>
</dbReference>
<protein>
    <submittedName>
        <fullName evidence="14">Putative cytochrome P450 2J2-like</fullName>
    </submittedName>
</protein>
<evidence type="ECO:0000256" key="11">
    <source>
        <dbReference type="ARBA" id="ARBA00023033"/>
    </source>
</evidence>
<sequence>MAPLGKKLHRVVVFVLKLVRRQHKTFVSTFSLLVLSFATIIWRQRSWKRLPPGPWGLPVVGILPHIMAVDNPGRKIRNMSQFYGQIFCARLGNHRAVFLNSLEMMKESIKQRERMFGIDEISHGLVENINFKFDLPSSNLTSDNQRQRRMIQNVLHQLSSEKTSHAVHENIVNGCKFVLEEIQKSATKEQSFVDPAILLTYTIPNILMSIIFNIRFNLDDPDYFLFLEHFCEIRKAGSSSSYHRHSQINVLDAFVSSMRGMSGQATNNWKEIALCMEKTLNMERDDISTTVEEFLTGVEKEDINALDSPFTMNLLLTYALTYVAEMAFPIIASLTWSFLYIVKYPHVQENIHRELDRVVGRAAFVTSADFSKLPYLAAVLQESIRHSPLAYLSLQYLTESEIKLGSYTVPCDTFVFHNLWALLHDPKHYPVPHRFNPDRFLYNHQTFIEDERVRFVHFGRKGTRGESLSTPEIIRFLLFSNVLQQFSLSSPTNQAELSTEAEKGLVKFPKPYEVKFRTRREINE</sequence>
<comment type="similarity">
    <text evidence="4">Belongs to the cytochrome P450 family.</text>
</comment>
<keyword evidence="13" id="KW-0812">Transmembrane</keyword>
<comment type="cofactor">
    <cofactor evidence="1">
        <name>heme</name>
        <dbReference type="ChEBI" id="CHEBI:30413"/>
    </cofactor>
</comment>
<reference evidence="14 15" key="1">
    <citation type="journal article" date="2017" name="PLoS Biol.">
        <title>The sea cucumber genome provides insights into morphological evolution and visceral regeneration.</title>
        <authorList>
            <person name="Zhang X."/>
            <person name="Sun L."/>
            <person name="Yuan J."/>
            <person name="Sun Y."/>
            <person name="Gao Y."/>
            <person name="Zhang L."/>
            <person name="Li S."/>
            <person name="Dai H."/>
            <person name="Hamel J.F."/>
            <person name="Liu C."/>
            <person name="Yu Y."/>
            <person name="Liu S."/>
            <person name="Lin W."/>
            <person name="Guo K."/>
            <person name="Jin S."/>
            <person name="Xu P."/>
            <person name="Storey K.B."/>
            <person name="Huan P."/>
            <person name="Zhang T."/>
            <person name="Zhou Y."/>
            <person name="Zhang J."/>
            <person name="Lin C."/>
            <person name="Li X."/>
            <person name="Xing L."/>
            <person name="Huo D."/>
            <person name="Sun M."/>
            <person name="Wang L."/>
            <person name="Mercier A."/>
            <person name="Li F."/>
            <person name="Yang H."/>
            <person name="Xiang J."/>
        </authorList>
    </citation>
    <scope>NUCLEOTIDE SEQUENCE [LARGE SCALE GENOMIC DNA]</scope>
    <source>
        <strain evidence="14">Shaxun</strain>
        <tissue evidence="14">Muscle</tissue>
    </source>
</reference>
<evidence type="ECO:0000313" key="15">
    <source>
        <dbReference type="Proteomes" id="UP000230750"/>
    </source>
</evidence>
<comment type="subcellular location">
    <subcellularLocation>
        <location evidence="3">Endoplasmic reticulum membrane</location>
        <topology evidence="3">Peripheral membrane protein</topology>
    </subcellularLocation>
    <subcellularLocation>
        <location evidence="2">Microsome membrane</location>
        <topology evidence="2">Peripheral membrane protein</topology>
    </subcellularLocation>
</comment>
<keyword evidence="13" id="KW-1133">Transmembrane helix</keyword>
<dbReference type="STRING" id="307972.A0A2G8KYL6"/>
<keyword evidence="6" id="KW-0479">Metal-binding</keyword>
<evidence type="ECO:0000256" key="1">
    <source>
        <dbReference type="ARBA" id="ARBA00001971"/>
    </source>
</evidence>
<dbReference type="GO" id="GO:0004497">
    <property type="term" value="F:monooxygenase activity"/>
    <property type="evidence" value="ECO:0007669"/>
    <property type="project" value="UniProtKB-KW"/>
</dbReference>
<evidence type="ECO:0000256" key="7">
    <source>
        <dbReference type="ARBA" id="ARBA00022824"/>
    </source>
</evidence>
<evidence type="ECO:0000256" key="13">
    <source>
        <dbReference type="SAM" id="Phobius"/>
    </source>
</evidence>
<keyword evidence="8" id="KW-0492">Microsome</keyword>
<keyword evidence="15" id="KW-1185">Reference proteome</keyword>
<keyword evidence="7" id="KW-0256">Endoplasmic reticulum</keyword>